<name>A0AA36IKQ8_9DINO</name>
<feature type="compositionally biased region" description="Basic and acidic residues" evidence="2">
    <location>
        <begin position="497"/>
        <end position="511"/>
    </location>
</feature>
<protein>
    <submittedName>
        <fullName evidence="3">Uncharacterized protein</fullName>
    </submittedName>
</protein>
<dbReference type="Proteomes" id="UP001178507">
    <property type="component" value="Unassembled WGS sequence"/>
</dbReference>
<keyword evidence="1" id="KW-0175">Coiled coil</keyword>
<feature type="region of interest" description="Disordered" evidence="2">
    <location>
        <begin position="68"/>
        <end position="120"/>
    </location>
</feature>
<feature type="region of interest" description="Disordered" evidence="2">
    <location>
        <begin position="430"/>
        <end position="451"/>
    </location>
</feature>
<comment type="caution">
    <text evidence="3">The sequence shown here is derived from an EMBL/GenBank/DDBJ whole genome shotgun (WGS) entry which is preliminary data.</text>
</comment>
<proteinExistence type="predicted"/>
<gene>
    <name evidence="3" type="ORF">EVOR1521_LOCUS14980</name>
</gene>
<dbReference type="AlphaFoldDB" id="A0AA36IKQ8"/>
<reference evidence="3" key="1">
    <citation type="submission" date="2023-08" db="EMBL/GenBank/DDBJ databases">
        <authorList>
            <person name="Chen Y."/>
            <person name="Shah S."/>
            <person name="Dougan E. K."/>
            <person name="Thang M."/>
            <person name="Chan C."/>
        </authorList>
    </citation>
    <scope>NUCLEOTIDE SEQUENCE</scope>
</reference>
<feature type="compositionally biased region" description="Basic and acidic residues" evidence="2">
    <location>
        <begin position="75"/>
        <end position="97"/>
    </location>
</feature>
<feature type="compositionally biased region" description="Basic and acidic residues" evidence="2">
    <location>
        <begin position="377"/>
        <end position="394"/>
    </location>
</feature>
<feature type="region of interest" description="Disordered" evidence="2">
    <location>
        <begin position="487"/>
        <end position="511"/>
    </location>
</feature>
<accession>A0AA36IKQ8</accession>
<evidence type="ECO:0000256" key="2">
    <source>
        <dbReference type="SAM" id="MobiDB-lite"/>
    </source>
</evidence>
<evidence type="ECO:0000313" key="4">
    <source>
        <dbReference type="Proteomes" id="UP001178507"/>
    </source>
</evidence>
<evidence type="ECO:0000313" key="3">
    <source>
        <dbReference type="EMBL" id="CAJ1389346.1"/>
    </source>
</evidence>
<sequence>MTCHALHQWSHFSPFGWRAREATAFGDVPEEEGRQEPAWPDILPIYLKKKLKHDMHADVDAALRKVGATRAAGRSKVEQQKMEEQLDKAKETAEELSRQPAESQEAEKEKLAQMQGAMRAKQEVLKHEMGATEQWLSAHGRRDFAEEEQLEAQENEVRIKDAIKEAETEAQRRVKGRNTIVGTKAENKFGMKITTKQACDQEKGTEWHLGKCIVSGESQSPDTPEEVAAVNAVKTAQTEYDESLELVHDKNHALKDAERKMNHAKMELQVYQNHHDNGPKLAEHQAKLDAAKAAWESAHDTLNDAKKSSAEKRQTLSAALRHAIDVEKDEEGKDEVDLHSIDEVKNRAESDVHRSEEQIADLEEEQAQVVGGMAQKLRSEAMKHEMDSSQRRDLEQEATWLKQWQHDAEAEAHDLHDGNLQEYVKDHVREQQDAQRENDASHKAFADAAAEGRDQEAFEKLILKPPDESEKQPQDILHEENEHLEKLIKTDAGAGDDDLKATREKSKVQSHKNAIEFREFSNVKALHDASKASKALMAPALLLPRIRDRRRGRGFL</sequence>
<evidence type="ECO:0000256" key="1">
    <source>
        <dbReference type="SAM" id="Coils"/>
    </source>
</evidence>
<dbReference type="EMBL" id="CAUJNA010001857">
    <property type="protein sequence ID" value="CAJ1389346.1"/>
    <property type="molecule type" value="Genomic_DNA"/>
</dbReference>
<feature type="region of interest" description="Disordered" evidence="2">
    <location>
        <begin position="371"/>
        <end position="394"/>
    </location>
</feature>
<feature type="coiled-coil region" evidence="1">
    <location>
        <begin position="247"/>
        <end position="274"/>
    </location>
</feature>
<organism evidence="3 4">
    <name type="scientific">Effrenium voratum</name>
    <dbReference type="NCBI Taxonomy" id="2562239"/>
    <lineage>
        <taxon>Eukaryota</taxon>
        <taxon>Sar</taxon>
        <taxon>Alveolata</taxon>
        <taxon>Dinophyceae</taxon>
        <taxon>Suessiales</taxon>
        <taxon>Symbiodiniaceae</taxon>
        <taxon>Effrenium</taxon>
    </lineage>
</organism>
<keyword evidence="4" id="KW-1185">Reference proteome</keyword>
<dbReference type="Gene3D" id="1.20.120.330">
    <property type="entry name" value="Nucleotidyltransferases domain 2"/>
    <property type="match status" value="1"/>
</dbReference>